<dbReference type="Gene3D" id="1.10.10.60">
    <property type="entry name" value="Homeodomain-like"/>
    <property type="match status" value="1"/>
</dbReference>
<comment type="subcellular location">
    <subcellularLocation>
        <location evidence="1">Nucleus</location>
    </subcellularLocation>
</comment>
<proteinExistence type="predicted"/>
<dbReference type="Pfam" id="PF05225">
    <property type="entry name" value="HTH_psq"/>
    <property type="match status" value="1"/>
</dbReference>
<evidence type="ECO:0000313" key="5">
    <source>
        <dbReference type="Proteomes" id="UP000069940"/>
    </source>
</evidence>
<evidence type="ECO:0000259" key="3">
    <source>
        <dbReference type="Pfam" id="PF05225"/>
    </source>
</evidence>
<reference evidence="4" key="2">
    <citation type="submission" date="2025-05" db="UniProtKB">
        <authorList>
            <consortium name="EnsemblMetazoa"/>
        </authorList>
    </citation>
    <scope>IDENTIFICATION</scope>
    <source>
        <strain evidence="4">Foshan</strain>
    </source>
</reference>
<dbReference type="RefSeq" id="XP_062703756.1">
    <property type="nucleotide sequence ID" value="XM_062847772.1"/>
</dbReference>
<dbReference type="SUPFAM" id="SSF46689">
    <property type="entry name" value="Homeodomain-like"/>
    <property type="match status" value="1"/>
</dbReference>
<keyword evidence="5" id="KW-1185">Reference proteome</keyword>
<feature type="region of interest" description="Disordered" evidence="2">
    <location>
        <begin position="127"/>
        <end position="146"/>
    </location>
</feature>
<dbReference type="InterPro" id="IPR009057">
    <property type="entry name" value="Homeodomain-like_sf"/>
</dbReference>
<reference evidence="5" key="1">
    <citation type="journal article" date="2015" name="Proc. Natl. Acad. Sci. U.S.A.">
        <title>Genome sequence of the Asian Tiger mosquito, Aedes albopictus, reveals insights into its biology, genetics, and evolution.</title>
        <authorList>
            <person name="Chen X.G."/>
            <person name="Jiang X."/>
            <person name="Gu J."/>
            <person name="Xu M."/>
            <person name="Wu Y."/>
            <person name="Deng Y."/>
            <person name="Zhang C."/>
            <person name="Bonizzoni M."/>
            <person name="Dermauw W."/>
            <person name="Vontas J."/>
            <person name="Armbruster P."/>
            <person name="Huang X."/>
            <person name="Yang Y."/>
            <person name="Zhang H."/>
            <person name="He W."/>
            <person name="Peng H."/>
            <person name="Liu Y."/>
            <person name="Wu K."/>
            <person name="Chen J."/>
            <person name="Lirakis M."/>
            <person name="Topalis P."/>
            <person name="Van Leeuwen T."/>
            <person name="Hall A.B."/>
            <person name="Jiang X."/>
            <person name="Thorpe C."/>
            <person name="Mueller R.L."/>
            <person name="Sun C."/>
            <person name="Waterhouse R.M."/>
            <person name="Yan G."/>
            <person name="Tu Z.J."/>
            <person name="Fang X."/>
            <person name="James A.A."/>
        </authorList>
    </citation>
    <scope>NUCLEOTIDE SEQUENCE [LARGE SCALE GENOMIC DNA]</scope>
    <source>
        <strain evidence="5">Foshan</strain>
    </source>
</reference>
<dbReference type="InterPro" id="IPR007889">
    <property type="entry name" value="HTH_Psq"/>
</dbReference>
<feature type="domain" description="HTH psq-type" evidence="3">
    <location>
        <begin position="195"/>
        <end position="232"/>
    </location>
</feature>
<dbReference type="GeneID" id="134286193"/>
<protein>
    <recommendedName>
        <fullName evidence="3">HTH psq-type domain-containing protein</fullName>
    </recommendedName>
</protein>
<evidence type="ECO:0000256" key="2">
    <source>
        <dbReference type="SAM" id="MobiDB-lite"/>
    </source>
</evidence>
<organism evidence="4 5">
    <name type="scientific">Aedes albopictus</name>
    <name type="common">Asian tiger mosquito</name>
    <name type="synonym">Stegomyia albopicta</name>
    <dbReference type="NCBI Taxonomy" id="7160"/>
    <lineage>
        <taxon>Eukaryota</taxon>
        <taxon>Metazoa</taxon>
        <taxon>Ecdysozoa</taxon>
        <taxon>Arthropoda</taxon>
        <taxon>Hexapoda</taxon>
        <taxon>Insecta</taxon>
        <taxon>Pterygota</taxon>
        <taxon>Neoptera</taxon>
        <taxon>Endopterygota</taxon>
        <taxon>Diptera</taxon>
        <taxon>Nematocera</taxon>
        <taxon>Culicoidea</taxon>
        <taxon>Culicidae</taxon>
        <taxon>Culicinae</taxon>
        <taxon>Aedini</taxon>
        <taxon>Aedes</taxon>
        <taxon>Stegomyia</taxon>
    </lineage>
</organism>
<dbReference type="Proteomes" id="UP000069940">
    <property type="component" value="Unassembled WGS sequence"/>
</dbReference>
<sequence>MADNELITNFTDDDQRPPDAAATFHWNHLIDTWGRANVYFFFQITLQIIHKEQSVHGELSEFCEYSLTGTSQYDPNDIEQSISYSAIGRSKINAAPRTTVFPPVITIAPVELFGVQARPSESCNVTNVPNQHQSPRTASGTIGQNDQPLDLRTYYTELTSKFPTPVTVSSITKTSDASLRKIKKPSTKAYEDSTLQTALGKVRDSAMPLYTAAKKFGVPRTTLQYRLSEHYKNKGTRGPYTIFSANEEANIVKWLKDMGRKGYPITQNSLRFKISSFLKANPRPTPFTNNIPG</sequence>
<accession>A0ABM1ZNM8</accession>
<dbReference type="EnsemblMetazoa" id="AALFPA23_020212.R29792">
    <property type="protein sequence ID" value="AALFPA23_020212.P29792"/>
    <property type="gene ID" value="AALFPA23_020212"/>
</dbReference>
<name>A0ABM1ZNM8_AEDAL</name>
<evidence type="ECO:0000313" key="4">
    <source>
        <dbReference type="EnsemblMetazoa" id="AALFPA23_020212.P29792"/>
    </source>
</evidence>
<evidence type="ECO:0000256" key="1">
    <source>
        <dbReference type="ARBA" id="ARBA00004123"/>
    </source>
</evidence>